<feature type="signal peptide" evidence="2">
    <location>
        <begin position="1"/>
        <end position="31"/>
    </location>
</feature>
<evidence type="ECO:0000256" key="1">
    <source>
        <dbReference type="SAM" id="MobiDB-lite"/>
    </source>
</evidence>
<dbReference type="OrthoDB" id="536654at2759"/>
<feature type="compositionally biased region" description="Gly residues" evidence="1">
    <location>
        <begin position="149"/>
        <end position="161"/>
    </location>
</feature>
<keyword evidence="2" id="KW-0732">Signal</keyword>
<feature type="region of interest" description="Disordered" evidence="1">
    <location>
        <begin position="365"/>
        <end position="424"/>
    </location>
</feature>
<evidence type="ECO:0000313" key="3">
    <source>
        <dbReference type="EMBL" id="KAG2500408.1"/>
    </source>
</evidence>
<accession>A0A835YFS1</accession>
<dbReference type="EMBL" id="JAEHOE010000004">
    <property type="protein sequence ID" value="KAG2500408.1"/>
    <property type="molecule type" value="Genomic_DNA"/>
</dbReference>
<dbReference type="SUPFAM" id="SSF49785">
    <property type="entry name" value="Galactose-binding domain-like"/>
    <property type="match status" value="1"/>
</dbReference>
<gene>
    <name evidence="3" type="ORF">HYH03_001979</name>
</gene>
<dbReference type="InterPro" id="IPR008979">
    <property type="entry name" value="Galactose-bd-like_sf"/>
</dbReference>
<dbReference type="AlphaFoldDB" id="A0A835YFS1"/>
<feature type="compositionally biased region" description="Pro residues" evidence="1">
    <location>
        <begin position="377"/>
        <end position="386"/>
    </location>
</feature>
<feature type="compositionally biased region" description="Low complexity" evidence="1">
    <location>
        <begin position="135"/>
        <end position="148"/>
    </location>
</feature>
<feature type="chain" id="PRO_5032464654" evidence="2">
    <location>
        <begin position="32"/>
        <end position="424"/>
    </location>
</feature>
<evidence type="ECO:0000313" key="4">
    <source>
        <dbReference type="Proteomes" id="UP000612055"/>
    </source>
</evidence>
<keyword evidence="4" id="KW-1185">Reference proteome</keyword>
<organism evidence="3 4">
    <name type="scientific">Edaphochlamys debaryana</name>
    <dbReference type="NCBI Taxonomy" id="47281"/>
    <lineage>
        <taxon>Eukaryota</taxon>
        <taxon>Viridiplantae</taxon>
        <taxon>Chlorophyta</taxon>
        <taxon>core chlorophytes</taxon>
        <taxon>Chlorophyceae</taxon>
        <taxon>CS clade</taxon>
        <taxon>Chlamydomonadales</taxon>
        <taxon>Chlamydomonadales incertae sedis</taxon>
        <taxon>Edaphochlamys</taxon>
    </lineage>
</organism>
<protein>
    <submittedName>
        <fullName evidence="3">Uncharacterized protein</fullName>
    </submittedName>
</protein>
<dbReference type="Gene3D" id="2.60.120.260">
    <property type="entry name" value="Galactose-binding domain-like"/>
    <property type="match status" value="1"/>
</dbReference>
<proteinExistence type="predicted"/>
<evidence type="ECO:0000256" key="2">
    <source>
        <dbReference type="SAM" id="SignalP"/>
    </source>
</evidence>
<feature type="region of interest" description="Disordered" evidence="1">
    <location>
        <begin position="134"/>
        <end position="161"/>
    </location>
</feature>
<feature type="compositionally biased region" description="Pro residues" evidence="1">
    <location>
        <begin position="403"/>
        <end position="415"/>
    </location>
</feature>
<feature type="compositionally biased region" description="Basic residues" evidence="1">
    <location>
        <begin position="387"/>
        <end position="398"/>
    </location>
</feature>
<sequence length="424" mass="43196">MALSRRRQPLTLLAVAALLIASGQWVAPAFGQTTAGPWGVFRFADPLAQWIWSAPGAASDAPTDVVSVFSRVLTLDEPTHAAMSIMVDSYADVWLNGAYVGSASTGWPLSGRASAVLRVTLVSGRNTLVVRATNTPQLGPTGAPPGTLAGPGGAQEGPGGGNPAGLLLTVISSDGNFLARSDETWDVTKSTSAPAPSAAVAVPATELGSWTPPKTGANATARSFPDPLARWIGPAPGSSGSGDATLTLAFRYTAAAATTGTLYLVPSSHADVFLNDTYLASLEWADTALTTGPCPSLTLPLAAGTNSLALRTSVAANVPPPGGGAGVPMVLAALVVEGVGVMRSDDSWVVAPSLAPVVAATGKRAPGWVGRPRRSPKPPSRPSRPPPRPKRERKKTKNKGSPSPGPSPGPEPSPGPAGRRQLRH</sequence>
<name>A0A835YFS1_9CHLO</name>
<reference evidence="3" key="1">
    <citation type="journal article" date="2020" name="bioRxiv">
        <title>Comparative genomics of Chlamydomonas.</title>
        <authorList>
            <person name="Craig R.J."/>
            <person name="Hasan A.R."/>
            <person name="Ness R.W."/>
            <person name="Keightley P.D."/>
        </authorList>
    </citation>
    <scope>NUCLEOTIDE SEQUENCE</scope>
    <source>
        <strain evidence="3">CCAP 11/70</strain>
    </source>
</reference>
<dbReference type="Proteomes" id="UP000612055">
    <property type="component" value="Unassembled WGS sequence"/>
</dbReference>
<comment type="caution">
    <text evidence="3">The sequence shown here is derived from an EMBL/GenBank/DDBJ whole genome shotgun (WGS) entry which is preliminary data.</text>
</comment>